<evidence type="ECO:0000313" key="4">
    <source>
        <dbReference type="Proteomes" id="UP000298653"/>
    </source>
</evidence>
<dbReference type="SUPFAM" id="SSF56281">
    <property type="entry name" value="Metallo-hydrolase/oxidoreductase"/>
    <property type="match status" value="1"/>
</dbReference>
<gene>
    <name evidence="3" type="ORF">AR1Y2_0677</name>
</gene>
<dbReference type="GO" id="GO:0042781">
    <property type="term" value="F:3'-tRNA processing endoribonuclease activity"/>
    <property type="evidence" value="ECO:0007669"/>
    <property type="project" value="UniProtKB-EC"/>
</dbReference>
<dbReference type="KEGG" id="arf:AR1Y2_0677"/>
<reference evidence="3 4" key="1">
    <citation type="submission" date="2019-05" db="EMBL/GenBank/DDBJ databases">
        <title>Complete genome sequencing of Anaerostipes rhamnosivorans.</title>
        <authorList>
            <person name="Bui T.P.N."/>
            <person name="de Vos W.M."/>
        </authorList>
    </citation>
    <scope>NUCLEOTIDE SEQUENCE [LARGE SCALE GENOMIC DNA]</scope>
    <source>
        <strain evidence="3 4">1y2</strain>
    </source>
</reference>
<dbReference type="InterPro" id="IPR036866">
    <property type="entry name" value="RibonucZ/Hydroxyglut_hydro"/>
</dbReference>
<protein>
    <submittedName>
        <fullName evidence="3">Ribonuclease Z</fullName>
        <ecNumber evidence="3">3.1.26.11</ecNumber>
    </submittedName>
</protein>
<organism evidence="3 4">
    <name type="scientific">Anaerostipes rhamnosivorans</name>
    <dbReference type="NCBI Taxonomy" id="1229621"/>
    <lineage>
        <taxon>Bacteria</taxon>
        <taxon>Bacillati</taxon>
        <taxon>Bacillota</taxon>
        <taxon>Clostridia</taxon>
        <taxon>Lachnospirales</taxon>
        <taxon>Lachnospiraceae</taxon>
        <taxon>Anaerostipes</taxon>
    </lineage>
</organism>
<dbReference type="Proteomes" id="UP000298653">
    <property type="component" value="Chromosome"/>
</dbReference>
<keyword evidence="1" id="KW-0255">Endonuclease</keyword>
<keyword evidence="3" id="KW-0378">Hydrolase</keyword>
<dbReference type="PANTHER" id="PTHR46018">
    <property type="entry name" value="ZINC PHOSPHODIESTERASE ELAC PROTEIN 1"/>
    <property type="match status" value="1"/>
</dbReference>
<name>A0A4P8IBY1_9FIRM</name>
<dbReference type="Gene3D" id="3.60.15.10">
    <property type="entry name" value="Ribonuclease Z/Hydroxyacylglutathione hydrolase-like"/>
    <property type="match status" value="1"/>
</dbReference>
<dbReference type="InterPro" id="IPR001279">
    <property type="entry name" value="Metallo-B-lactamas"/>
</dbReference>
<keyword evidence="1" id="KW-0540">Nuclease</keyword>
<dbReference type="Pfam" id="PF12706">
    <property type="entry name" value="Lactamase_B_2"/>
    <property type="match status" value="1"/>
</dbReference>
<accession>A0A4P8IBY1</accession>
<dbReference type="EC" id="3.1.26.11" evidence="3"/>
<dbReference type="AlphaFoldDB" id="A0A4P8IBY1"/>
<dbReference type="PANTHER" id="PTHR46018:SF2">
    <property type="entry name" value="ZINC PHOSPHODIESTERASE ELAC PROTEIN 1"/>
    <property type="match status" value="1"/>
</dbReference>
<keyword evidence="4" id="KW-1185">Reference proteome</keyword>
<feature type="domain" description="Metallo-beta-lactamase" evidence="2">
    <location>
        <begin position="7"/>
        <end position="200"/>
    </location>
</feature>
<evidence type="ECO:0000256" key="1">
    <source>
        <dbReference type="ARBA" id="ARBA00022759"/>
    </source>
</evidence>
<dbReference type="EMBL" id="CP040058">
    <property type="protein sequence ID" value="QCP34131.1"/>
    <property type="molecule type" value="Genomic_DNA"/>
</dbReference>
<evidence type="ECO:0000313" key="3">
    <source>
        <dbReference type="EMBL" id="QCP34131.1"/>
    </source>
</evidence>
<evidence type="ECO:0000259" key="2">
    <source>
        <dbReference type="Pfam" id="PF12706"/>
    </source>
</evidence>
<sequence length="236" mass="27050">MVDAGGGNGILAQIERAEIPFGQIRHMFLTHAHTDHILGAVWMVRKIASMMISETYYGRFTIYCHREAAHILKEICRLTLAGKFLRLLDSKILIQEVEDGEKREMSGFTVRFFDIQSTKARQFGFRADWQDGISLACLGDEPYNSVCRAYVEGADWLMCEAFCLYGMRDIFQPYEKHHSTALDAGNLAEKLRVKNLVLYHTEDTDLANRKRQYTKEAELIFSGNVFVPDDLEVLKL</sequence>
<proteinExistence type="predicted"/>